<dbReference type="OrthoDB" id="1029639at2759"/>
<dbReference type="SUPFAM" id="SSF49562">
    <property type="entry name" value="C2 domain (Calcium/lipid-binding domain, CaLB)"/>
    <property type="match status" value="5"/>
</dbReference>
<feature type="compositionally biased region" description="Polar residues" evidence="6">
    <location>
        <begin position="1234"/>
        <end position="1252"/>
    </location>
</feature>
<dbReference type="PIRSF" id="PIRSF037232">
    <property type="entry name" value="Tricalbin"/>
    <property type="match status" value="1"/>
</dbReference>
<dbReference type="PANTHER" id="PTHR46980">
    <property type="entry name" value="TRICALBIN-1-RELATED"/>
    <property type="match status" value="1"/>
</dbReference>
<dbReference type="GO" id="GO:0008289">
    <property type="term" value="F:lipid binding"/>
    <property type="evidence" value="ECO:0007669"/>
    <property type="project" value="UniProtKB-KW"/>
</dbReference>
<keyword evidence="7" id="KW-0812">Transmembrane</keyword>
<dbReference type="VEuPathDB" id="FungiDB:HMPREF1544_05481"/>
<dbReference type="Gene3D" id="2.60.40.150">
    <property type="entry name" value="C2 domain"/>
    <property type="match status" value="5"/>
</dbReference>
<accession>S2K656</accession>
<evidence type="ECO:0000313" key="11">
    <source>
        <dbReference type="Proteomes" id="UP000014254"/>
    </source>
</evidence>
<dbReference type="CDD" id="cd21678">
    <property type="entry name" value="SMP_TCB"/>
    <property type="match status" value="1"/>
</dbReference>
<dbReference type="PANTHER" id="PTHR46980:SF2">
    <property type="entry name" value="TRICALBIN-1-RELATED"/>
    <property type="match status" value="1"/>
</dbReference>
<dbReference type="Proteomes" id="UP000014254">
    <property type="component" value="Unassembled WGS sequence"/>
</dbReference>
<dbReference type="PROSITE" id="PS51847">
    <property type="entry name" value="SMP"/>
    <property type="match status" value="1"/>
</dbReference>
<sequence length="1433" mass="161307">METTEEIRAVEQIQQSSDTPVHTFDVDLPPELKRAQAEAHIPKDFVPDFRSLGRNQEGFATEIGSSDADKIKQAIIEATHKSVSQNVTPKRTQSKRRQPQQPVVNTIAGYRVSHPLPDDSRIGWTAFSNAMNPGGSLGIMATEKKKSDGTVDALYNTLMSPFDEPWQDYGVIFVIGVGFWLLVKVGGGMGSFVFGLLFVASYYRLSLSRLDTRATDDMKRDLAFVALQTADYENVEWLNNFVQKFWLIFEPVLSAYVIENIDTYLVDYLPGFLDSVRLTTFTLGSKPFRVESVKSFTDTEPDTVCMDWDVSFVPNDTNGMTKDQIDRKVSPKVVLSIRLGKGFVGTALSVLVEDMSFKGRMRVKLQFISKMPHVKIVEACFMEKPQFDYVLKPLGGETFGFDVNNIPGLQGFVRDQAHAILGPMLYYPNVFAYDVEKFFSGELDISQANGVLAVTVHSCSRINASDTTLNPFIRFFLDKAQELEKTAVLENTRTPQWNETKFLLLNNLDAILTMELRTTNNTKKAGKRLARSHFDLKDMKEEEDMELDNLTLPMQRHGKFITDLKVDMRYFPVSKPIQNPDGTYIEAAPSNSGVLRITIHECKNLGSNKINPYALLKINGVDRFETPTFKRTSNPKFERPFEILVLDMTQVYIRVSIIDRINFAGDASLGSWNAYLTDIMRDQEDKEYWWTLRKKGQEINARLRLSVQWKPVVMTGLAKMGGVGLYSPPVGIIRFSIWSAQDLISTKSDLYVRIKNGKQTRARTEIIDSTDCPEWGEFHYVPIHSLQEDLVLEVMGWSSGSKDKSLGSTVFPLNQLIKQCKNESDAVWYESMADKLDRQVPLHTGNTQKGFLSYSAEFYPTMALADTDNDDEEQFAPTQDLSITVPGKPISKEAVPKKVELPEFDLHGLPIRYTPDQLIDLSCYGSGVLTVKIHEVKTSQVYDCYCQVMVDSLTPQHKTNTLKGRVLAFNETTDAFIKDSGFSRVAIELKPPHKTEKDDDRLAYWYESSERLIRHIQQRAREKQLASGSKFDMSQMLLHTDEDEGEWYDLIAPVGGSAQIRLSFGYAPLLNYTVNPDESIENQGVLTVTLLNAKNLKAVDKSGTSDPYVRFTINGEIVHKSAVVKKNCNPVWKNEVFEVPIISRVTASFRIEVFDWNQISGDVPLGSGGISIRGDTVESFSARDVDIPLDGQAGDTGTVRVRLKWEPQLLLRRKAHTTFMGTTRRMTTKMGTTAFNFSQPPKSTTSKSNSIQSKLSGLLDSTSSTSSNTKPPSTIQEIQEIEQESHEQQKPEINNRSVQPPQVDHDFLVKTSEGTVHIQVLEARHLKGDGDKINPVAIVHLGSKQLLKTKKIKKTANPFWNETCSQKLSGEEIQLDIIVKDSHTFHSPDIGGFTISLWDLIRPPIVTSLDKWLPLEPEGSGEVHIKIDYDVKA</sequence>
<keyword evidence="3" id="KW-0445">Lipid transport</keyword>
<dbReference type="STRING" id="1220926.S2K656"/>
<evidence type="ECO:0000256" key="3">
    <source>
        <dbReference type="ARBA" id="ARBA00023055"/>
    </source>
</evidence>
<dbReference type="InterPro" id="IPR056910">
    <property type="entry name" value="TCB1-3_C2"/>
</dbReference>
<feature type="compositionally biased region" description="Low complexity" evidence="6">
    <location>
        <begin position="1253"/>
        <end position="1278"/>
    </location>
</feature>
<dbReference type="eggNOG" id="KOG1012">
    <property type="taxonomic scope" value="Eukaryota"/>
</dbReference>
<feature type="domain" description="C2" evidence="8">
    <location>
        <begin position="433"/>
        <end position="549"/>
    </location>
</feature>
<feature type="transmembrane region" description="Helical" evidence="7">
    <location>
        <begin position="170"/>
        <end position="203"/>
    </location>
</feature>
<dbReference type="Pfam" id="PF25669">
    <property type="entry name" value="SMP_MUG190-like"/>
    <property type="match status" value="2"/>
</dbReference>
<feature type="domain" description="C2" evidence="8">
    <location>
        <begin position="714"/>
        <end position="829"/>
    </location>
</feature>
<dbReference type="InParanoid" id="S2K656"/>
<feature type="compositionally biased region" description="Polar residues" evidence="6">
    <location>
        <begin position="82"/>
        <end position="91"/>
    </location>
</feature>
<dbReference type="GO" id="GO:0006869">
    <property type="term" value="P:lipid transport"/>
    <property type="evidence" value="ECO:0007669"/>
    <property type="project" value="UniProtKB-KW"/>
</dbReference>
<dbReference type="CDD" id="cd00030">
    <property type="entry name" value="C2"/>
    <property type="match status" value="1"/>
</dbReference>
<dbReference type="InterPro" id="IPR017147">
    <property type="entry name" value="Tricalbin"/>
</dbReference>
<dbReference type="GO" id="GO:0061817">
    <property type="term" value="P:endoplasmic reticulum-plasma membrane tethering"/>
    <property type="evidence" value="ECO:0007669"/>
    <property type="project" value="InterPro"/>
</dbReference>
<evidence type="ECO:0000256" key="2">
    <source>
        <dbReference type="ARBA" id="ARBA00022448"/>
    </source>
</evidence>
<feature type="region of interest" description="Disordered" evidence="6">
    <location>
        <begin position="1232"/>
        <end position="1302"/>
    </location>
</feature>
<dbReference type="Pfam" id="PF24920">
    <property type="entry name" value="C2_TCB1"/>
    <property type="match status" value="1"/>
</dbReference>
<keyword evidence="11" id="KW-1185">Reference proteome</keyword>
<evidence type="ECO:0000256" key="6">
    <source>
        <dbReference type="SAM" id="MobiDB-lite"/>
    </source>
</evidence>
<feature type="compositionally biased region" description="Polar residues" evidence="6">
    <location>
        <begin position="1291"/>
        <end position="1300"/>
    </location>
</feature>
<dbReference type="GO" id="GO:0071944">
    <property type="term" value="C:cell periphery"/>
    <property type="evidence" value="ECO:0007669"/>
    <property type="project" value="UniProtKB-ARBA"/>
</dbReference>
<dbReference type="FunCoup" id="S2K656">
    <property type="interactions" value="39"/>
</dbReference>
<dbReference type="OMA" id="YWYESSE"/>
<feature type="domain" description="SMP-LTD" evidence="9">
    <location>
        <begin position="231"/>
        <end position="436"/>
    </location>
</feature>
<proteinExistence type="predicted"/>
<comment type="subcellular location">
    <subcellularLocation>
        <location evidence="1">Membrane</location>
    </subcellularLocation>
</comment>
<evidence type="ECO:0000313" key="10">
    <source>
        <dbReference type="EMBL" id="EPB87700.1"/>
    </source>
</evidence>
<evidence type="ECO:0000256" key="7">
    <source>
        <dbReference type="SAM" id="Phobius"/>
    </source>
</evidence>
<feature type="domain" description="C2" evidence="8">
    <location>
        <begin position="572"/>
        <end position="690"/>
    </location>
</feature>
<keyword evidence="4" id="KW-0446">Lipid-binding</keyword>
<protein>
    <recommendedName>
        <fullName evidence="12">C2 domain-containing protein</fullName>
    </recommendedName>
</protein>
<dbReference type="PROSITE" id="PS50004">
    <property type="entry name" value="C2"/>
    <property type="match status" value="5"/>
</dbReference>
<feature type="region of interest" description="Disordered" evidence="6">
    <location>
        <begin position="82"/>
        <end position="101"/>
    </location>
</feature>
<evidence type="ECO:0000256" key="1">
    <source>
        <dbReference type="ARBA" id="ARBA00004370"/>
    </source>
</evidence>
<dbReference type="Pfam" id="PF00168">
    <property type="entry name" value="C2"/>
    <property type="match status" value="5"/>
</dbReference>
<dbReference type="GO" id="GO:0016020">
    <property type="term" value="C:membrane"/>
    <property type="evidence" value="ECO:0007669"/>
    <property type="project" value="UniProtKB-SubCell"/>
</dbReference>
<evidence type="ECO:0000259" key="8">
    <source>
        <dbReference type="PROSITE" id="PS50004"/>
    </source>
</evidence>
<evidence type="ECO:0008006" key="12">
    <source>
        <dbReference type="Google" id="ProtNLM"/>
    </source>
</evidence>
<feature type="domain" description="C2" evidence="8">
    <location>
        <begin position="1297"/>
        <end position="1413"/>
    </location>
</feature>
<evidence type="ECO:0000256" key="5">
    <source>
        <dbReference type="ARBA" id="ARBA00023136"/>
    </source>
</evidence>
<dbReference type="InterPro" id="IPR000008">
    <property type="entry name" value="C2_dom"/>
</dbReference>
<keyword evidence="7" id="KW-1133">Transmembrane helix</keyword>
<dbReference type="SMART" id="SM00239">
    <property type="entry name" value="C2"/>
    <property type="match status" value="5"/>
</dbReference>
<reference evidence="11" key="1">
    <citation type="submission" date="2013-05" db="EMBL/GenBank/DDBJ databases">
        <title>The Genome sequence of Mucor circinelloides f. circinelloides 1006PhL.</title>
        <authorList>
            <consortium name="The Broad Institute Genomics Platform"/>
            <person name="Cuomo C."/>
            <person name="Earl A."/>
            <person name="Findley K."/>
            <person name="Lee S.C."/>
            <person name="Walker B."/>
            <person name="Young S."/>
            <person name="Zeng Q."/>
            <person name="Gargeya S."/>
            <person name="Fitzgerald M."/>
            <person name="Haas B."/>
            <person name="Abouelleil A."/>
            <person name="Allen A.W."/>
            <person name="Alvarado L."/>
            <person name="Arachchi H.M."/>
            <person name="Berlin A.M."/>
            <person name="Chapman S.B."/>
            <person name="Gainer-Dewar J."/>
            <person name="Goldberg J."/>
            <person name="Griggs A."/>
            <person name="Gujja S."/>
            <person name="Hansen M."/>
            <person name="Howarth C."/>
            <person name="Imamovic A."/>
            <person name="Ireland A."/>
            <person name="Larimer J."/>
            <person name="McCowan C."/>
            <person name="Murphy C."/>
            <person name="Pearson M."/>
            <person name="Poon T.W."/>
            <person name="Priest M."/>
            <person name="Roberts A."/>
            <person name="Saif S."/>
            <person name="Shea T."/>
            <person name="Sisk P."/>
            <person name="Sykes S."/>
            <person name="Wortman J."/>
            <person name="Nusbaum C."/>
            <person name="Birren B."/>
        </authorList>
    </citation>
    <scope>NUCLEOTIDE SEQUENCE [LARGE SCALE GENOMIC DNA]</scope>
    <source>
        <strain evidence="11">1006PhL</strain>
    </source>
</reference>
<organism evidence="10 11">
    <name type="scientific">Mucor circinelloides f. circinelloides (strain 1006PhL)</name>
    <name type="common">Mucormycosis agent</name>
    <name type="synonym">Calyptromyces circinelloides</name>
    <dbReference type="NCBI Taxonomy" id="1220926"/>
    <lineage>
        <taxon>Eukaryota</taxon>
        <taxon>Fungi</taxon>
        <taxon>Fungi incertae sedis</taxon>
        <taxon>Mucoromycota</taxon>
        <taxon>Mucoromycotina</taxon>
        <taxon>Mucoromycetes</taxon>
        <taxon>Mucorales</taxon>
        <taxon>Mucorineae</taxon>
        <taxon>Mucoraceae</taxon>
        <taxon>Mucor</taxon>
    </lineage>
</organism>
<evidence type="ECO:0000259" key="9">
    <source>
        <dbReference type="PROSITE" id="PS51847"/>
    </source>
</evidence>
<dbReference type="InterPro" id="IPR035892">
    <property type="entry name" value="C2_domain_sf"/>
</dbReference>
<feature type="region of interest" description="Disordered" evidence="6">
    <location>
        <begin position="1"/>
        <end position="23"/>
    </location>
</feature>
<dbReference type="InterPro" id="IPR052455">
    <property type="entry name" value="Tricalbin_domain"/>
</dbReference>
<name>S2K656_MUCC1</name>
<gene>
    <name evidence="10" type="ORF">HMPREF1544_05481</name>
</gene>
<dbReference type="InterPro" id="IPR031468">
    <property type="entry name" value="SMP_LBD"/>
</dbReference>
<keyword evidence="5 7" id="KW-0472">Membrane</keyword>
<dbReference type="EMBL" id="KE123963">
    <property type="protein sequence ID" value="EPB87700.1"/>
    <property type="molecule type" value="Genomic_DNA"/>
</dbReference>
<evidence type="ECO:0000256" key="4">
    <source>
        <dbReference type="ARBA" id="ARBA00023121"/>
    </source>
</evidence>
<feature type="domain" description="C2" evidence="8">
    <location>
        <begin position="1066"/>
        <end position="1189"/>
    </location>
</feature>
<keyword evidence="2" id="KW-0813">Transport</keyword>